<dbReference type="InterPro" id="IPR036271">
    <property type="entry name" value="Tet_transcr_reg_TetR-rel_C_sf"/>
</dbReference>
<protein>
    <submittedName>
        <fullName evidence="6">TetR/AcrR family transcriptional regulator</fullName>
    </submittedName>
</protein>
<dbReference type="KEGG" id="izh:FEM41_16835"/>
<name>A0A4P8YKB0_9ENTR</name>
<dbReference type="PANTHER" id="PTHR30055">
    <property type="entry name" value="HTH-TYPE TRANSCRIPTIONAL REGULATOR RUTR"/>
    <property type="match status" value="1"/>
</dbReference>
<evidence type="ECO:0000313" key="7">
    <source>
        <dbReference type="Proteomes" id="UP000302163"/>
    </source>
</evidence>
<evidence type="ECO:0000256" key="4">
    <source>
        <dbReference type="PROSITE-ProRule" id="PRU00335"/>
    </source>
</evidence>
<dbReference type="GO" id="GO:0003700">
    <property type="term" value="F:DNA-binding transcription factor activity"/>
    <property type="evidence" value="ECO:0007669"/>
    <property type="project" value="TreeGrafter"/>
</dbReference>
<dbReference type="RefSeq" id="WP_138097351.1">
    <property type="nucleotide sequence ID" value="NZ_CP040428.1"/>
</dbReference>
<dbReference type="AlphaFoldDB" id="A0A4P8YKB0"/>
<dbReference type="PROSITE" id="PS50977">
    <property type="entry name" value="HTH_TETR_2"/>
    <property type="match status" value="1"/>
</dbReference>
<dbReference type="Gene3D" id="1.10.357.10">
    <property type="entry name" value="Tetracycline Repressor, domain 2"/>
    <property type="match status" value="1"/>
</dbReference>
<evidence type="ECO:0000259" key="5">
    <source>
        <dbReference type="PROSITE" id="PS50977"/>
    </source>
</evidence>
<organism evidence="6 7">
    <name type="scientific">Jejubacter calystegiae</name>
    <dbReference type="NCBI Taxonomy" id="2579935"/>
    <lineage>
        <taxon>Bacteria</taxon>
        <taxon>Pseudomonadati</taxon>
        <taxon>Pseudomonadota</taxon>
        <taxon>Gammaproteobacteria</taxon>
        <taxon>Enterobacterales</taxon>
        <taxon>Enterobacteriaceae</taxon>
        <taxon>Jejubacter</taxon>
    </lineage>
</organism>
<proteinExistence type="predicted"/>
<gene>
    <name evidence="6" type="ORF">FEM41_16835</name>
</gene>
<evidence type="ECO:0000313" key="6">
    <source>
        <dbReference type="EMBL" id="QCT21195.1"/>
    </source>
</evidence>
<keyword evidence="2 4" id="KW-0238">DNA-binding</keyword>
<dbReference type="GO" id="GO:0000976">
    <property type="term" value="F:transcription cis-regulatory region binding"/>
    <property type="evidence" value="ECO:0007669"/>
    <property type="project" value="TreeGrafter"/>
</dbReference>
<dbReference type="Pfam" id="PF16859">
    <property type="entry name" value="TetR_C_11"/>
    <property type="match status" value="1"/>
</dbReference>
<feature type="DNA-binding region" description="H-T-H motif" evidence="4">
    <location>
        <begin position="40"/>
        <end position="59"/>
    </location>
</feature>
<sequence length="188" mass="20886">MEDKKSRPGPRPGGRSALVQAAVHRAVRDIQAQGDAQQLTIPVIAGRAGVTPSTIYRRWGTLAELLSDVAVENLRPDRDPEEHGSFRADLIAWIEQYIEEVSSVPGRNMLRTVLAVDKPQNRVQCTTYTLEQVEIIRQRALTRGESVPEGDAILDRLVAPLIYRLLFASEQPDRARIETLVDALLVDG</sequence>
<evidence type="ECO:0000256" key="1">
    <source>
        <dbReference type="ARBA" id="ARBA00023015"/>
    </source>
</evidence>
<evidence type="ECO:0000256" key="2">
    <source>
        <dbReference type="ARBA" id="ARBA00023125"/>
    </source>
</evidence>
<dbReference type="OrthoDB" id="9796019at2"/>
<dbReference type="SUPFAM" id="SSF46689">
    <property type="entry name" value="Homeodomain-like"/>
    <property type="match status" value="1"/>
</dbReference>
<evidence type="ECO:0000256" key="3">
    <source>
        <dbReference type="ARBA" id="ARBA00023163"/>
    </source>
</evidence>
<accession>A0A4P8YKB0</accession>
<keyword evidence="1" id="KW-0805">Transcription regulation</keyword>
<dbReference type="EMBL" id="CP040428">
    <property type="protein sequence ID" value="QCT21195.1"/>
    <property type="molecule type" value="Genomic_DNA"/>
</dbReference>
<dbReference type="InterPro" id="IPR011075">
    <property type="entry name" value="TetR_C"/>
</dbReference>
<keyword evidence="3" id="KW-0804">Transcription</keyword>
<dbReference type="InterPro" id="IPR009057">
    <property type="entry name" value="Homeodomain-like_sf"/>
</dbReference>
<dbReference type="InterPro" id="IPR050109">
    <property type="entry name" value="HTH-type_TetR-like_transc_reg"/>
</dbReference>
<dbReference type="InterPro" id="IPR001647">
    <property type="entry name" value="HTH_TetR"/>
</dbReference>
<keyword evidence="7" id="KW-1185">Reference proteome</keyword>
<feature type="domain" description="HTH tetR-type" evidence="5">
    <location>
        <begin position="17"/>
        <end position="77"/>
    </location>
</feature>
<dbReference type="Gene3D" id="1.10.10.60">
    <property type="entry name" value="Homeodomain-like"/>
    <property type="match status" value="1"/>
</dbReference>
<dbReference type="Proteomes" id="UP000302163">
    <property type="component" value="Chromosome"/>
</dbReference>
<dbReference type="SUPFAM" id="SSF48498">
    <property type="entry name" value="Tetracyclin repressor-like, C-terminal domain"/>
    <property type="match status" value="1"/>
</dbReference>
<reference evidence="6 7" key="1">
    <citation type="submission" date="2019-05" db="EMBL/GenBank/DDBJ databases">
        <title>Complete genome sequence of Izhakiella calystegiae KSNA2, an endophyte isolated from beach morning glory (Calystegia soldanella).</title>
        <authorList>
            <person name="Jiang L."/>
            <person name="Jeong J.C."/>
            <person name="Kim C.Y."/>
            <person name="Kim D.H."/>
            <person name="Kim S.W."/>
            <person name="Lee j."/>
        </authorList>
    </citation>
    <scope>NUCLEOTIDE SEQUENCE [LARGE SCALE GENOMIC DNA]</scope>
    <source>
        <strain evidence="6 7">KSNA2</strain>
    </source>
</reference>
<dbReference type="PANTHER" id="PTHR30055:SF148">
    <property type="entry name" value="TETR-FAMILY TRANSCRIPTIONAL REGULATOR"/>
    <property type="match status" value="1"/>
</dbReference>